<name>A0A0V0YRM0_TRIBR</name>
<dbReference type="Proteomes" id="UP000054653">
    <property type="component" value="Unassembled WGS sequence"/>
</dbReference>
<dbReference type="EMBL" id="JYDI01007103">
    <property type="protein sequence ID" value="KRY02838.1"/>
    <property type="molecule type" value="Genomic_DNA"/>
</dbReference>
<organism evidence="1 2">
    <name type="scientific">Trichinella britovi</name>
    <name type="common">Parasitic roundworm</name>
    <dbReference type="NCBI Taxonomy" id="45882"/>
    <lineage>
        <taxon>Eukaryota</taxon>
        <taxon>Metazoa</taxon>
        <taxon>Ecdysozoa</taxon>
        <taxon>Nematoda</taxon>
        <taxon>Enoplea</taxon>
        <taxon>Dorylaimia</taxon>
        <taxon>Trichinellida</taxon>
        <taxon>Trichinellidae</taxon>
        <taxon>Trichinella</taxon>
    </lineage>
</organism>
<reference evidence="1 2" key="1">
    <citation type="submission" date="2015-01" db="EMBL/GenBank/DDBJ databases">
        <title>Evolution of Trichinella species and genotypes.</title>
        <authorList>
            <person name="Korhonen P.K."/>
            <person name="Edoardo P."/>
            <person name="Giuseppe L.R."/>
            <person name="Gasser R.B."/>
        </authorList>
    </citation>
    <scope>NUCLEOTIDE SEQUENCE [LARGE SCALE GENOMIC DNA]</scope>
    <source>
        <strain evidence="1">ISS120</strain>
    </source>
</reference>
<accession>A0A0V0YRM0</accession>
<dbReference type="AlphaFoldDB" id="A0A0V0YRM0"/>
<sequence>LTGICQNPLCMSNVQNTAAPLTLWKISSGRGKG</sequence>
<evidence type="ECO:0000313" key="1">
    <source>
        <dbReference type="EMBL" id="KRY02838.1"/>
    </source>
</evidence>
<keyword evidence="2" id="KW-1185">Reference proteome</keyword>
<feature type="non-terminal residue" evidence="1">
    <location>
        <position position="33"/>
    </location>
</feature>
<gene>
    <name evidence="1" type="ORF">T03_16704</name>
</gene>
<comment type="caution">
    <text evidence="1">The sequence shown here is derived from an EMBL/GenBank/DDBJ whole genome shotgun (WGS) entry which is preliminary data.</text>
</comment>
<protein>
    <submittedName>
        <fullName evidence="1">Uncharacterized protein</fullName>
    </submittedName>
</protein>
<proteinExistence type="predicted"/>
<evidence type="ECO:0000313" key="2">
    <source>
        <dbReference type="Proteomes" id="UP000054653"/>
    </source>
</evidence>
<feature type="non-terminal residue" evidence="1">
    <location>
        <position position="1"/>
    </location>
</feature>